<feature type="domain" description="GHMP kinase N-terminal" evidence="5">
    <location>
        <begin position="74"/>
        <end position="138"/>
    </location>
</feature>
<comment type="caution">
    <text evidence="6">The sequence shown here is derived from an EMBL/GenBank/DDBJ whole genome shotgun (WGS) entry which is preliminary data.</text>
</comment>
<dbReference type="PANTHER" id="PTHR43527">
    <property type="entry name" value="4-DIPHOSPHOCYTIDYL-2-C-METHYL-D-ERYTHRITOL KINASE, CHLOROPLASTIC"/>
    <property type="match status" value="1"/>
</dbReference>
<evidence type="ECO:0000313" key="6">
    <source>
        <dbReference type="EMBL" id="MEN1760201.1"/>
    </source>
</evidence>
<evidence type="ECO:0000256" key="2">
    <source>
        <dbReference type="ARBA" id="ARBA00022741"/>
    </source>
</evidence>
<keyword evidence="2" id="KW-0547">Nucleotide-binding</keyword>
<evidence type="ECO:0000256" key="1">
    <source>
        <dbReference type="ARBA" id="ARBA00022679"/>
    </source>
</evidence>
<sequence>MKPFPPIVHHPIIARCPGSCGEFLQGWLDGSEKLISYAIDCYSQVTLAPAPAPDGHAAFRRDHPRAWELAVAIVKNHLGEDAARSLPFTLVLESQLPRAKGMASSTADLAATAAALLTWLNQPFDGEILTRLCTQLEPTDSIIHSQLALMDPLTGEVTRRYQELPPLQVLVLEGMDAVETAGFRRENHALRREAQQTELAEALGLFEEGLARGAMETLAAACWISARANQLFHPLPGLETLHHLALRHGAWGLNIAHSGSTVALLHDPHRFQLQAFLDNWHREPAATRYFPPRRHRLIPGGVTVTERKECP</sequence>
<dbReference type="InterPro" id="IPR014721">
    <property type="entry name" value="Ribsml_uS5_D2-typ_fold_subgr"/>
</dbReference>
<dbReference type="InterPro" id="IPR006204">
    <property type="entry name" value="GHMP_kinase_N_dom"/>
</dbReference>
<evidence type="ECO:0000313" key="7">
    <source>
        <dbReference type="Proteomes" id="UP001407405"/>
    </source>
</evidence>
<dbReference type="InterPro" id="IPR020568">
    <property type="entry name" value="Ribosomal_Su5_D2-typ_SF"/>
</dbReference>
<keyword evidence="3" id="KW-0418">Kinase</keyword>
<dbReference type="EMBL" id="JBCITM010000005">
    <property type="protein sequence ID" value="MEN1760201.1"/>
    <property type="molecule type" value="Genomic_DNA"/>
</dbReference>
<keyword evidence="1" id="KW-0808">Transferase</keyword>
<evidence type="ECO:0000256" key="3">
    <source>
        <dbReference type="ARBA" id="ARBA00022777"/>
    </source>
</evidence>
<dbReference type="PANTHER" id="PTHR43527:SF1">
    <property type="entry name" value="L-THREONINE KINASE"/>
    <property type="match status" value="1"/>
</dbReference>
<reference evidence="6 7" key="1">
    <citation type="submission" date="2024-04" db="EMBL/GenBank/DDBJ databases">
        <title>Genome sequencing and metabolic network reconstruction of aminoacids and betaine degradation by Anoxynatronum sibiricum.</title>
        <authorList>
            <person name="Detkova E.N."/>
            <person name="Boltjanskaja Y.V."/>
            <person name="Mardanov A.V."/>
            <person name="Kevbrin V."/>
        </authorList>
    </citation>
    <scope>NUCLEOTIDE SEQUENCE [LARGE SCALE GENOMIC DNA]</scope>
    <source>
        <strain evidence="6 7">Z-7981</strain>
    </source>
</reference>
<organism evidence="6 7">
    <name type="scientific">Anoxynatronum sibiricum</name>
    <dbReference type="NCBI Taxonomy" id="210623"/>
    <lineage>
        <taxon>Bacteria</taxon>
        <taxon>Bacillati</taxon>
        <taxon>Bacillota</taxon>
        <taxon>Clostridia</taxon>
        <taxon>Eubacteriales</taxon>
        <taxon>Clostridiaceae</taxon>
        <taxon>Anoxynatronum</taxon>
    </lineage>
</organism>
<evidence type="ECO:0000259" key="5">
    <source>
        <dbReference type="Pfam" id="PF00288"/>
    </source>
</evidence>
<protein>
    <recommendedName>
        <fullName evidence="5">GHMP kinase N-terminal domain-containing protein</fullName>
    </recommendedName>
</protein>
<gene>
    <name evidence="6" type="ORF">AAIG11_06945</name>
</gene>
<evidence type="ECO:0000256" key="4">
    <source>
        <dbReference type="ARBA" id="ARBA00022840"/>
    </source>
</evidence>
<dbReference type="RefSeq" id="WP_343185521.1">
    <property type="nucleotide sequence ID" value="NZ_JBCITM010000005.1"/>
</dbReference>
<keyword evidence="7" id="KW-1185">Reference proteome</keyword>
<dbReference type="SUPFAM" id="SSF54211">
    <property type="entry name" value="Ribosomal protein S5 domain 2-like"/>
    <property type="match status" value="1"/>
</dbReference>
<accession>A0ABU9VSQ3</accession>
<proteinExistence type="predicted"/>
<dbReference type="Proteomes" id="UP001407405">
    <property type="component" value="Unassembled WGS sequence"/>
</dbReference>
<name>A0ABU9VSQ3_9CLOT</name>
<dbReference type="Pfam" id="PF00288">
    <property type="entry name" value="GHMP_kinases_N"/>
    <property type="match status" value="1"/>
</dbReference>
<keyword evidence="4" id="KW-0067">ATP-binding</keyword>
<dbReference type="Gene3D" id="3.30.230.10">
    <property type="match status" value="1"/>
</dbReference>